<sequence>MNKNTKIVLQVIGILVLIPLVTLATLRVDNRNADGPSILFPGGEMTSGRLHTGPEPDWSFTDDIQLVELQLNDPMASRLIYVLESEGRLFIISGYMTTMLGKLWKEWAFEADQGNNQGVLRVDGVRYPRSLVRITEGDVLDGVSAKLITKYGGAPTAPPQAIAASRAGIEAGNSWVFELVSREIN</sequence>
<protein>
    <submittedName>
        <fullName evidence="1">Uncharacterized protein</fullName>
    </submittedName>
</protein>
<evidence type="ECO:0000313" key="1">
    <source>
        <dbReference type="EMBL" id="SUZ79629.1"/>
    </source>
</evidence>
<name>A0A381QME0_9ZZZZ</name>
<accession>A0A381QME0</accession>
<dbReference type="EMBL" id="UINC01001394">
    <property type="protein sequence ID" value="SUZ79629.1"/>
    <property type="molecule type" value="Genomic_DNA"/>
</dbReference>
<dbReference type="AlphaFoldDB" id="A0A381QME0"/>
<reference evidence="1" key="1">
    <citation type="submission" date="2018-05" db="EMBL/GenBank/DDBJ databases">
        <authorList>
            <person name="Lanie J.A."/>
            <person name="Ng W.-L."/>
            <person name="Kazmierczak K.M."/>
            <person name="Andrzejewski T.M."/>
            <person name="Davidsen T.M."/>
            <person name="Wayne K.J."/>
            <person name="Tettelin H."/>
            <person name="Glass J.I."/>
            <person name="Rusch D."/>
            <person name="Podicherti R."/>
            <person name="Tsui H.-C.T."/>
            <person name="Winkler M.E."/>
        </authorList>
    </citation>
    <scope>NUCLEOTIDE SEQUENCE</scope>
</reference>
<proteinExistence type="predicted"/>
<organism evidence="1">
    <name type="scientific">marine metagenome</name>
    <dbReference type="NCBI Taxonomy" id="408172"/>
    <lineage>
        <taxon>unclassified sequences</taxon>
        <taxon>metagenomes</taxon>
        <taxon>ecological metagenomes</taxon>
    </lineage>
</organism>
<gene>
    <name evidence="1" type="ORF">METZ01_LOCUS32483</name>
</gene>